<sequence>MSAPAPQVLPRRPNGAPHATAGPQSDSLPKVSRRLGGSRRSTSNDERQVKSSRDGHPQRPARGRGAGDKSGDAAKEPSRRSKPKAHSEGEKLVIRRLPPGMTQAEFVSILGPDWELNKGKVDWFSYCPGKISTDPAKPSRPSRAYLHVMRKDDIMPLSQAVRAATWEDAKSTFTSPSLIGPPSFEFSTYKKIPGNRRRTDPRQGTIDQDQEFMAFLEGLANPVPLRESIDVEDADEAAKEDTKITTTPLVEFLKEKKANKAKEGGSGKNAKSVSAKGKGGSKEEDSSKKRSKEPKADKSDKPAREPVKILMKKASTEQPAEAPRNAVSHAAAANASDAPKSRRAGIAAAARILQRDLGLSPGSAHRRARHDAAKAEGDTKPPTKEPTASPPKGRSKSPVAAKSQPAGRRARSGKATAEKSKSADNNAAPPAAVNPPVILKKKGDDEAPQTSADARPATAKSAANGKPTPAPSANATRGGGSGNKSAASQKRGPAGATEAALRQALDVFGAITLVEVDKRKGFAYVDFAEHDGLVKAINASPVQVAQTAVQVLERKDKKPAAASSAAGASPGAATAEKTGSRGRRGRGGGGGNRANGTATGPAPAAASASTGGSG</sequence>
<comment type="subcellular location">
    <subcellularLocation>
        <location evidence="1">Nucleus</location>
    </subcellularLocation>
</comment>
<feature type="compositionally biased region" description="Low complexity" evidence="5">
    <location>
        <begin position="322"/>
        <end position="352"/>
    </location>
</feature>
<dbReference type="CDD" id="cd12455">
    <property type="entry name" value="RRM_like_Smg4_UPF3"/>
    <property type="match status" value="1"/>
</dbReference>
<feature type="compositionally biased region" description="Low complexity" evidence="5">
    <location>
        <begin position="594"/>
        <end position="614"/>
    </location>
</feature>
<keyword evidence="4" id="KW-0539">Nucleus</keyword>
<evidence type="ECO:0000313" key="7">
    <source>
        <dbReference type="EMBL" id="KAH0966890.1"/>
    </source>
</evidence>
<dbReference type="PANTHER" id="PTHR13112:SF0">
    <property type="entry name" value="FI21285P1"/>
    <property type="match status" value="1"/>
</dbReference>
<dbReference type="GeneID" id="68351428"/>
<proteinExistence type="inferred from homology"/>
<accession>A0A9P8SMI3</accession>
<feature type="domain" description="UPF3" evidence="6">
    <location>
        <begin position="88"/>
        <end position="258"/>
    </location>
</feature>
<reference evidence="7" key="1">
    <citation type="submission" date="2021-09" db="EMBL/GenBank/DDBJ databases">
        <title>A high-quality genome of the endoparasitic fungus Hirsutella rhossiliensis with a comparison of Hirsutella genomes reveals transposable elements contributing to genome size variation.</title>
        <authorList>
            <person name="Lin R."/>
            <person name="Jiao Y."/>
            <person name="Sun X."/>
            <person name="Ling J."/>
            <person name="Xie B."/>
            <person name="Cheng X."/>
        </authorList>
    </citation>
    <scope>NUCLEOTIDE SEQUENCE</scope>
    <source>
        <strain evidence="7">HR02</strain>
    </source>
</reference>
<name>A0A9P8SMI3_9HYPO</name>
<keyword evidence="3" id="KW-0866">Nonsense-mediated mRNA decay</keyword>
<dbReference type="Gene3D" id="3.30.70.330">
    <property type="match status" value="2"/>
</dbReference>
<comment type="similarity">
    <text evidence="2">Belongs to the RENT3 family.</text>
</comment>
<evidence type="ECO:0000256" key="3">
    <source>
        <dbReference type="ARBA" id="ARBA00023161"/>
    </source>
</evidence>
<protein>
    <submittedName>
        <fullName evidence="7">Smg-4/UPF3 family domain-containing protein</fullName>
    </submittedName>
</protein>
<organism evidence="7 8">
    <name type="scientific">Hirsutella rhossiliensis</name>
    <dbReference type="NCBI Taxonomy" id="111463"/>
    <lineage>
        <taxon>Eukaryota</taxon>
        <taxon>Fungi</taxon>
        <taxon>Dikarya</taxon>
        <taxon>Ascomycota</taxon>
        <taxon>Pezizomycotina</taxon>
        <taxon>Sordariomycetes</taxon>
        <taxon>Hypocreomycetidae</taxon>
        <taxon>Hypocreales</taxon>
        <taxon>Ophiocordycipitaceae</taxon>
        <taxon>Hirsutella</taxon>
    </lineage>
</organism>
<feature type="compositionally biased region" description="Basic and acidic residues" evidence="5">
    <location>
        <begin position="370"/>
        <end position="383"/>
    </location>
</feature>
<dbReference type="Pfam" id="PF03467">
    <property type="entry name" value="Smg4_UPF3"/>
    <property type="match status" value="1"/>
</dbReference>
<dbReference type="PANTHER" id="PTHR13112">
    <property type="entry name" value="UPF3 REGULATOR OF NONSENSE TRANSCRIPTS-LIKE PROTEIN"/>
    <property type="match status" value="1"/>
</dbReference>
<feature type="compositionally biased region" description="Basic and acidic residues" evidence="5">
    <location>
        <begin position="280"/>
        <end position="307"/>
    </location>
</feature>
<dbReference type="EMBL" id="JAIZPD010000002">
    <property type="protein sequence ID" value="KAH0966890.1"/>
    <property type="molecule type" value="Genomic_DNA"/>
</dbReference>
<keyword evidence="8" id="KW-1185">Reference proteome</keyword>
<dbReference type="OrthoDB" id="18087at2759"/>
<dbReference type="Proteomes" id="UP000824596">
    <property type="component" value="Unassembled WGS sequence"/>
</dbReference>
<evidence type="ECO:0000259" key="6">
    <source>
        <dbReference type="Pfam" id="PF03467"/>
    </source>
</evidence>
<dbReference type="GO" id="GO:0005730">
    <property type="term" value="C:nucleolus"/>
    <property type="evidence" value="ECO:0007669"/>
    <property type="project" value="TreeGrafter"/>
</dbReference>
<dbReference type="GO" id="GO:0000184">
    <property type="term" value="P:nuclear-transcribed mRNA catabolic process, nonsense-mediated decay"/>
    <property type="evidence" value="ECO:0007669"/>
    <property type="project" value="UniProtKB-KW"/>
</dbReference>
<feature type="compositionally biased region" description="Low complexity" evidence="5">
    <location>
        <begin position="560"/>
        <end position="573"/>
    </location>
</feature>
<evidence type="ECO:0000256" key="2">
    <source>
        <dbReference type="ARBA" id="ARBA00005991"/>
    </source>
</evidence>
<dbReference type="SUPFAM" id="SSF54928">
    <property type="entry name" value="RNA-binding domain, RBD"/>
    <property type="match status" value="2"/>
</dbReference>
<dbReference type="GO" id="GO:0045727">
    <property type="term" value="P:positive regulation of translation"/>
    <property type="evidence" value="ECO:0007669"/>
    <property type="project" value="TreeGrafter"/>
</dbReference>
<evidence type="ECO:0000313" key="8">
    <source>
        <dbReference type="Proteomes" id="UP000824596"/>
    </source>
</evidence>
<evidence type="ECO:0000256" key="5">
    <source>
        <dbReference type="SAM" id="MobiDB-lite"/>
    </source>
</evidence>
<comment type="caution">
    <text evidence="7">The sequence shown here is derived from an EMBL/GenBank/DDBJ whole genome shotgun (WGS) entry which is preliminary data.</text>
</comment>
<dbReference type="InterPro" id="IPR012677">
    <property type="entry name" value="Nucleotide-bd_a/b_plait_sf"/>
</dbReference>
<feature type="region of interest" description="Disordered" evidence="5">
    <location>
        <begin position="259"/>
        <end position="498"/>
    </location>
</feature>
<dbReference type="InterPro" id="IPR005120">
    <property type="entry name" value="UPF3_dom"/>
</dbReference>
<dbReference type="InterPro" id="IPR039722">
    <property type="entry name" value="Upf3"/>
</dbReference>
<feature type="compositionally biased region" description="Basic and acidic residues" evidence="5">
    <location>
        <begin position="65"/>
        <end position="93"/>
    </location>
</feature>
<evidence type="ECO:0000256" key="4">
    <source>
        <dbReference type="ARBA" id="ARBA00023242"/>
    </source>
</evidence>
<feature type="region of interest" description="Disordered" evidence="5">
    <location>
        <begin position="1"/>
        <end position="96"/>
    </location>
</feature>
<evidence type="ECO:0000256" key="1">
    <source>
        <dbReference type="ARBA" id="ARBA00004123"/>
    </source>
</evidence>
<dbReference type="GO" id="GO:0003729">
    <property type="term" value="F:mRNA binding"/>
    <property type="evidence" value="ECO:0007669"/>
    <property type="project" value="TreeGrafter"/>
</dbReference>
<gene>
    <name evidence="7" type="ORF">HRG_02299</name>
</gene>
<dbReference type="GO" id="GO:0005737">
    <property type="term" value="C:cytoplasm"/>
    <property type="evidence" value="ECO:0007669"/>
    <property type="project" value="TreeGrafter"/>
</dbReference>
<feature type="compositionally biased region" description="Low complexity" evidence="5">
    <location>
        <begin position="425"/>
        <end position="437"/>
    </location>
</feature>
<feature type="region of interest" description="Disordered" evidence="5">
    <location>
        <begin position="553"/>
        <end position="614"/>
    </location>
</feature>
<dbReference type="RefSeq" id="XP_044724403.1">
    <property type="nucleotide sequence ID" value="XM_044860770.1"/>
</dbReference>
<feature type="compositionally biased region" description="Basic and acidic residues" evidence="5">
    <location>
        <begin position="42"/>
        <end position="57"/>
    </location>
</feature>
<dbReference type="InterPro" id="IPR035979">
    <property type="entry name" value="RBD_domain_sf"/>
</dbReference>
<dbReference type="AlphaFoldDB" id="A0A9P8SMI3"/>